<name>A0A543FZM0_9FLAO</name>
<protein>
    <recommendedName>
        <fullName evidence="3">Lipoprotein</fullName>
    </recommendedName>
</protein>
<dbReference type="AlphaFoldDB" id="A0A543FZM0"/>
<evidence type="ECO:0000313" key="2">
    <source>
        <dbReference type="Proteomes" id="UP000320773"/>
    </source>
</evidence>
<evidence type="ECO:0000313" key="1">
    <source>
        <dbReference type="EMBL" id="TQM39280.1"/>
    </source>
</evidence>
<evidence type="ECO:0008006" key="3">
    <source>
        <dbReference type="Google" id="ProtNLM"/>
    </source>
</evidence>
<organism evidence="1 2">
    <name type="scientific">Flavobacterium branchiophilum</name>
    <dbReference type="NCBI Taxonomy" id="55197"/>
    <lineage>
        <taxon>Bacteria</taxon>
        <taxon>Pseudomonadati</taxon>
        <taxon>Bacteroidota</taxon>
        <taxon>Flavobacteriia</taxon>
        <taxon>Flavobacteriales</taxon>
        <taxon>Flavobacteriaceae</taxon>
        <taxon>Flavobacterium</taxon>
    </lineage>
</organism>
<dbReference type="PROSITE" id="PS51257">
    <property type="entry name" value="PROKAR_LIPOPROTEIN"/>
    <property type="match status" value="1"/>
</dbReference>
<comment type="caution">
    <text evidence="1">The sequence shown here is derived from an EMBL/GenBank/DDBJ whole genome shotgun (WGS) entry which is preliminary data.</text>
</comment>
<reference evidence="1 2" key="1">
    <citation type="submission" date="2019-06" db="EMBL/GenBank/DDBJ databases">
        <title>Genomic Encyclopedia of Archaeal and Bacterial Type Strains, Phase II (KMG-II): from individual species to whole genera.</title>
        <authorList>
            <person name="Goeker M."/>
        </authorList>
    </citation>
    <scope>NUCLEOTIDE SEQUENCE [LARGE SCALE GENOMIC DNA]</scope>
    <source>
        <strain evidence="1 2">DSM 24789</strain>
    </source>
</reference>
<sequence>MKYTYSILIIFALIGCSNTKIITDNSSLNRNDKTIQYILKKYKVEETNKNILYFTSGFKNEKLKITIENDILCNSEINTIDQLSLAYVQVITNDKPIILKFNKITLSLNYENLKKYKFVYIIKMMNKNRYLIEYSNQSKNFM</sequence>
<dbReference type="Proteomes" id="UP000320773">
    <property type="component" value="Unassembled WGS sequence"/>
</dbReference>
<dbReference type="RefSeq" id="WP_089081863.1">
    <property type="nucleotide sequence ID" value="NZ_VFPJ01000001.1"/>
</dbReference>
<accession>A0A543FZM0</accession>
<gene>
    <name evidence="1" type="ORF">BC670_0056</name>
</gene>
<proteinExistence type="predicted"/>
<dbReference type="EMBL" id="VFPJ01000001">
    <property type="protein sequence ID" value="TQM39280.1"/>
    <property type="molecule type" value="Genomic_DNA"/>
</dbReference>